<evidence type="ECO:0000256" key="13">
    <source>
        <dbReference type="RuleBase" id="RU003464"/>
    </source>
</evidence>
<evidence type="ECO:0000256" key="4">
    <source>
        <dbReference type="ARBA" id="ARBA00011738"/>
    </source>
</evidence>
<dbReference type="PANTHER" id="PTHR46417">
    <property type="entry name" value="TRNA (GUANINE-N(1)-)-METHYLTRANSFERASE"/>
    <property type="match status" value="1"/>
</dbReference>
<evidence type="ECO:0000256" key="9">
    <source>
        <dbReference type="ARBA" id="ARBA00022679"/>
    </source>
</evidence>
<evidence type="ECO:0000256" key="7">
    <source>
        <dbReference type="ARBA" id="ARBA00022490"/>
    </source>
</evidence>
<accession>A0A7C0Y4H3</accession>
<dbReference type="Pfam" id="PF01746">
    <property type="entry name" value="tRNA_m1G_MT"/>
    <property type="match status" value="1"/>
</dbReference>
<feature type="non-terminal residue" evidence="15">
    <location>
        <position position="1"/>
    </location>
</feature>
<comment type="subcellular location">
    <subcellularLocation>
        <location evidence="2 13">Cytoplasm</location>
    </subcellularLocation>
</comment>
<evidence type="ECO:0000256" key="5">
    <source>
        <dbReference type="ARBA" id="ARBA00012807"/>
    </source>
</evidence>
<comment type="caution">
    <text evidence="15">The sequence shown here is derived from an EMBL/GenBank/DDBJ whole genome shotgun (WGS) entry which is preliminary data.</text>
</comment>
<dbReference type="SUPFAM" id="SSF75217">
    <property type="entry name" value="alpha/beta knot"/>
    <property type="match status" value="1"/>
</dbReference>
<dbReference type="NCBIfam" id="TIGR00088">
    <property type="entry name" value="trmD"/>
    <property type="match status" value="1"/>
</dbReference>
<evidence type="ECO:0000256" key="10">
    <source>
        <dbReference type="ARBA" id="ARBA00022691"/>
    </source>
</evidence>
<evidence type="ECO:0000256" key="1">
    <source>
        <dbReference type="ARBA" id="ARBA00002634"/>
    </source>
</evidence>
<dbReference type="InterPro" id="IPR029028">
    <property type="entry name" value="Alpha/beta_knot_MTases"/>
</dbReference>
<dbReference type="HAMAP" id="MF_00605">
    <property type="entry name" value="TrmD"/>
    <property type="match status" value="1"/>
</dbReference>
<evidence type="ECO:0000256" key="11">
    <source>
        <dbReference type="ARBA" id="ARBA00022694"/>
    </source>
</evidence>
<dbReference type="InterPro" id="IPR023148">
    <property type="entry name" value="tRNA_m1G_MeTrfase_C_sf"/>
</dbReference>
<evidence type="ECO:0000313" key="15">
    <source>
        <dbReference type="EMBL" id="HDD43628.1"/>
    </source>
</evidence>
<comment type="catalytic activity">
    <reaction evidence="12 13">
        <text>guanosine(37) in tRNA + S-adenosyl-L-methionine = N(1)-methylguanosine(37) in tRNA + S-adenosyl-L-homocysteine + H(+)</text>
        <dbReference type="Rhea" id="RHEA:36899"/>
        <dbReference type="Rhea" id="RHEA-COMP:10145"/>
        <dbReference type="Rhea" id="RHEA-COMP:10147"/>
        <dbReference type="ChEBI" id="CHEBI:15378"/>
        <dbReference type="ChEBI" id="CHEBI:57856"/>
        <dbReference type="ChEBI" id="CHEBI:59789"/>
        <dbReference type="ChEBI" id="CHEBI:73542"/>
        <dbReference type="ChEBI" id="CHEBI:74269"/>
        <dbReference type="EC" id="2.1.1.228"/>
    </reaction>
</comment>
<dbReference type="GO" id="GO:0002939">
    <property type="term" value="P:tRNA N1-guanine methylation"/>
    <property type="evidence" value="ECO:0007669"/>
    <property type="project" value="TreeGrafter"/>
</dbReference>
<sequence>SPKGRKFTQEVAEEFSKKSHLVLICGHYEGVDTRVEYFVDDEISIGDFILTGGEAAALCIIDTVARLIPEVVGKPESIKEESFSDGLLEYPQYTRPREYVGIKVPEVLLSGHHKNIARWRRYQSILRTLLLRPDLLLKAKLTEEDKKILKEICEKILK</sequence>
<comment type="subunit">
    <text evidence="4 13">Homodimer.</text>
</comment>
<dbReference type="InterPro" id="IPR029026">
    <property type="entry name" value="tRNA_m1G_MTases_N"/>
</dbReference>
<keyword evidence="11 13" id="KW-0819">tRNA processing</keyword>
<organism evidence="15">
    <name type="scientific">Desulfofervidus auxilii</name>
    <dbReference type="NCBI Taxonomy" id="1621989"/>
    <lineage>
        <taxon>Bacteria</taxon>
        <taxon>Pseudomonadati</taxon>
        <taxon>Thermodesulfobacteriota</taxon>
        <taxon>Candidatus Desulfofervidia</taxon>
        <taxon>Candidatus Desulfofervidales</taxon>
        <taxon>Candidatus Desulfofervidaceae</taxon>
        <taxon>Candidatus Desulfofervidus</taxon>
    </lineage>
</organism>
<comment type="function">
    <text evidence="1 13">Specifically methylates guanosine-37 in various tRNAs.</text>
</comment>
<evidence type="ECO:0000259" key="14">
    <source>
        <dbReference type="Pfam" id="PF01746"/>
    </source>
</evidence>
<protein>
    <recommendedName>
        <fullName evidence="6 13">tRNA (guanine-N(1)-)-methyltransferase</fullName>
        <ecNumber evidence="5 13">2.1.1.228</ecNumber>
    </recommendedName>
</protein>
<dbReference type="InterPro" id="IPR002649">
    <property type="entry name" value="tRNA_m1G_MeTrfase_TrmD"/>
</dbReference>
<dbReference type="AlphaFoldDB" id="A0A7C0Y4H3"/>
<dbReference type="FunFam" id="1.10.1270.20:FF:000001">
    <property type="entry name" value="tRNA (guanine-N(1)-)-methyltransferase"/>
    <property type="match status" value="1"/>
</dbReference>
<evidence type="ECO:0000256" key="12">
    <source>
        <dbReference type="ARBA" id="ARBA00047783"/>
    </source>
</evidence>
<keyword evidence="8 13" id="KW-0489">Methyltransferase</keyword>
<dbReference type="GO" id="GO:0005829">
    <property type="term" value="C:cytosol"/>
    <property type="evidence" value="ECO:0007669"/>
    <property type="project" value="TreeGrafter"/>
</dbReference>
<dbReference type="InterPro" id="IPR016009">
    <property type="entry name" value="tRNA_MeTrfase_TRMD/TRM10"/>
</dbReference>
<proteinExistence type="inferred from homology"/>
<dbReference type="GO" id="GO:0052906">
    <property type="term" value="F:tRNA (guanine(37)-N1)-methyltransferase activity"/>
    <property type="evidence" value="ECO:0007669"/>
    <property type="project" value="UniProtKB-EC"/>
</dbReference>
<evidence type="ECO:0000256" key="8">
    <source>
        <dbReference type="ARBA" id="ARBA00022603"/>
    </source>
</evidence>
<keyword evidence="9 13" id="KW-0808">Transferase</keyword>
<dbReference type="Gene3D" id="3.40.1280.10">
    <property type="match status" value="1"/>
</dbReference>
<dbReference type="EMBL" id="DRBS01000076">
    <property type="protein sequence ID" value="HDD43628.1"/>
    <property type="molecule type" value="Genomic_DNA"/>
</dbReference>
<dbReference type="EC" id="2.1.1.228" evidence="5 13"/>
<keyword evidence="7 13" id="KW-0963">Cytoplasm</keyword>
<feature type="domain" description="tRNA methyltransferase TRMD/TRM10-type" evidence="14">
    <location>
        <begin position="1"/>
        <end position="136"/>
    </location>
</feature>
<keyword evidence="10 13" id="KW-0949">S-adenosyl-L-methionine</keyword>
<evidence type="ECO:0000256" key="6">
    <source>
        <dbReference type="ARBA" id="ARBA00014679"/>
    </source>
</evidence>
<comment type="similarity">
    <text evidence="3 13">Belongs to the RNA methyltransferase TrmD family.</text>
</comment>
<dbReference type="PANTHER" id="PTHR46417:SF1">
    <property type="entry name" value="TRNA (GUANINE-N(1)-)-METHYLTRANSFERASE"/>
    <property type="match status" value="1"/>
</dbReference>
<gene>
    <name evidence="15" type="primary">trmD</name>
    <name evidence="15" type="ORF">ENG63_02025</name>
</gene>
<name>A0A7C0Y4H3_DESA2</name>
<reference evidence="15" key="1">
    <citation type="journal article" date="2020" name="mSystems">
        <title>Genome- and Community-Level Interaction Insights into Carbon Utilization and Element Cycling Functions of Hydrothermarchaeota in Hydrothermal Sediment.</title>
        <authorList>
            <person name="Zhou Z."/>
            <person name="Liu Y."/>
            <person name="Xu W."/>
            <person name="Pan J."/>
            <person name="Luo Z.H."/>
            <person name="Li M."/>
        </authorList>
    </citation>
    <scope>NUCLEOTIDE SEQUENCE [LARGE SCALE GENOMIC DNA]</scope>
    <source>
        <strain evidence="15">HyVt-233</strain>
    </source>
</reference>
<dbReference type="Gene3D" id="1.10.1270.20">
    <property type="entry name" value="tRNA(m1g37)methyltransferase, domain 2"/>
    <property type="match status" value="1"/>
</dbReference>
<evidence type="ECO:0000256" key="2">
    <source>
        <dbReference type="ARBA" id="ARBA00004496"/>
    </source>
</evidence>
<evidence type="ECO:0000256" key="3">
    <source>
        <dbReference type="ARBA" id="ARBA00007630"/>
    </source>
</evidence>
<dbReference type="Proteomes" id="UP000886289">
    <property type="component" value="Unassembled WGS sequence"/>
</dbReference>